<dbReference type="Proteomes" id="UP001233999">
    <property type="component" value="Unassembled WGS sequence"/>
</dbReference>
<keyword evidence="2" id="KW-1185">Reference proteome</keyword>
<accession>A0AAD8ACY2</accession>
<name>A0AAD8ACY2_DIPPU</name>
<dbReference type="EMBL" id="JASPKZ010001959">
    <property type="protein sequence ID" value="KAJ9596823.1"/>
    <property type="molecule type" value="Genomic_DNA"/>
</dbReference>
<protein>
    <submittedName>
        <fullName evidence="1">Uncharacterized protein</fullName>
    </submittedName>
</protein>
<feature type="non-terminal residue" evidence="1">
    <location>
        <position position="79"/>
    </location>
</feature>
<evidence type="ECO:0000313" key="2">
    <source>
        <dbReference type="Proteomes" id="UP001233999"/>
    </source>
</evidence>
<gene>
    <name evidence="1" type="ORF">L9F63_012156</name>
</gene>
<organism evidence="1 2">
    <name type="scientific">Diploptera punctata</name>
    <name type="common">Pacific beetle cockroach</name>
    <dbReference type="NCBI Taxonomy" id="6984"/>
    <lineage>
        <taxon>Eukaryota</taxon>
        <taxon>Metazoa</taxon>
        <taxon>Ecdysozoa</taxon>
        <taxon>Arthropoda</taxon>
        <taxon>Hexapoda</taxon>
        <taxon>Insecta</taxon>
        <taxon>Pterygota</taxon>
        <taxon>Neoptera</taxon>
        <taxon>Polyneoptera</taxon>
        <taxon>Dictyoptera</taxon>
        <taxon>Blattodea</taxon>
        <taxon>Blaberoidea</taxon>
        <taxon>Blaberidae</taxon>
        <taxon>Diplopterinae</taxon>
        <taxon>Diploptera</taxon>
    </lineage>
</organism>
<proteinExistence type="predicted"/>
<feature type="non-terminal residue" evidence="1">
    <location>
        <position position="1"/>
    </location>
</feature>
<comment type="caution">
    <text evidence="1">The sequence shown here is derived from an EMBL/GenBank/DDBJ whole genome shotgun (WGS) entry which is preliminary data.</text>
</comment>
<reference evidence="1" key="2">
    <citation type="submission" date="2023-05" db="EMBL/GenBank/DDBJ databases">
        <authorList>
            <person name="Fouks B."/>
        </authorList>
    </citation>
    <scope>NUCLEOTIDE SEQUENCE</scope>
    <source>
        <strain evidence="1">Stay&amp;Tobe</strain>
        <tissue evidence="1">Testes</tissue>
    </source>
</reference>
<evidence type="ECO:0000313" key="1">
    <source>
        <dbReference type="EMBL" id="KAJ9596823.1"/>
    </source>
</evidence>
<sequence>QEWAEVRRFWRTPLVNVSSSSHPYAGWRTNASECIVSSFFNSAGRHGSRSSRWAGQLLLFRCAGETSFLSFPSARARET</sequence>
<dbReference type="AlphaFoldDB" id="A0AAD8ACY2"/>
<reference evidence="1" key="1">
    <citation type="journal article" date="2023" name="IScience">
        <title>Live-bearing cockroach genome reveals convergent evolutionary mechanisms linked to viviparity in insects and beyond.</title>
        <authorList>
            <person name="Fouks B."/>
            <person name="Harrison M.C."/>
            <person name="Mikhailova A.A."/>
            <person name="Marchal E."/>
            <person name="English S."/>
            <person name="Carruthers M."/>
            <person name="Jennings E.C."/>
            <person name="Chiamaka E.L."/>
            <person name="Frigard R.A."/>
            <person name="Pippel M."/>
            <person name="Attardo G.M."/>
            <person name="Benoit J.B."/>
            <person name="Bornberg-Bauer E."/>
            <person name="Tobe S.S."/>
        </authorList>
    </citation>
    <scope>NUCLEOTIDE SEQUENCE</scope>
    <source>
        <strain evidence="1">Stay&amp;Tobe</strain>
    </source>
</reference>